<dbReference type="GO" id="GO:0005886">
    <property type="term" value="C:plasma membrane"/>
    <property type="evidence" value="ECO:0007669"/>
    <property type="project" value="TreeGrafter"/>
</dbReference>
<evidence type="ECO:0000259" key="4">
    <source>
        <dbReference type="PROSITE" id="PS50893"/>
    </source>
</evidence>
<evidence type="ECO:0000313" key="6">
    <source>
        <dbReference type="EMBL" id="RLP84543.1"/>
    </source>
</evidence>
<organism evidence="6 7">
    <name type="scientific">Mycetocola lacteus</name>
    <dbReference type="NCBI Taxonomy" id="76637"/>
    <lineage>
        <taxon>Bacteria</taxon>
        <taxon>Bacillati</taxon>
        <taxon>Actinomycetota</taxon>
        <taxon>Actinomycetes</taxon>
        <taxon>Micrococcales</taxon>
        <taxon>Microbacteriaceae</taxon>
        <taxon>Mycetocola</taxon>
    </lineage>
</organism>
<evidence type="ECO:0000256" key="2">
    <source>
        <dbReference type="ARBA" id="ARBA00022741"/>
    </source>
</evidence>
<dbReference type="EMBL" id="RCUY01000001">
    <property type="protein sequence ID" value="RLP84543.1"/>
    <property type="molecule type" value="Genomic_DNA"/>
</dbReference>
<dbReference type="EMBL" id="RCUY01000011">
    <property type="protein sequence ID" value="RLP80758.1"/>
    <property type="molecule type" value="Genomic_DNA"/>
</dbReference>
<keyword evidence="3 6" id="KW-0067">ATP-binding</keyword>
<dbReference type="InterPro" id="IPR003593">
    <property type="entry name" value="AAA+_ATPase"/>
</dbReference>
<protein>
    <submittedName>
        <fullName evidence="6">ATP-binding cassette domain-containing protein</fullName>
    </submittedName>
</protein>
<dbReference type="OrthoDB" id="4425833at2"/>
<dbReference type="SUPFAM" id="SSF52540">
    <property type="entry name" value="P-loop containing nucleoside triphosphate hydrolases"/>
    <property type="match status" value="1"/>
</dbReference>
<dbReference type="GO" id="GO:0016887">
    <property type="term" value="F:ATP hydrolysis activity"/>
    <property type="evidence" value="ECO:0007669"/>
    <property type="project" value="InterPro"/>
</dbReference>
<dbReference type="InterPro" id="IPR003439">
    <property type="entry name" value="ABC_transporter-like_ATP-bd"/>
</dbReference>
<sequence>MSCAHPWETVGSVSTLTPGVLPLDVRDVVFEYVPGTRVLDSWSAQFEAGSVTALTGPSGRGKSTLLYLLGLMLRPRSGSILVDGNDVTRLADAQLAHLRAERFGFVFQDAALDPSRSILDNVTETALYRGQSRRSVTPRALDLLTRFGVDIPPKRKPGQVSGGQAQRIALCRALLAHPKILLADEPTGNLDPATTTLVVDALRDHARNGAAVIIVTHSPEVAAACDRELRL</sequence>
<keyword evidence="7" id="KW-1185">Reference proteome</keyword>
<feature type="domain" description="ABC transporter" evidence="4">
    <location>
        <begin position="23"/>
        <end position="231"/>
    </location>
</feature>
<dbReference type="InterPro" id="IPR015854">
    <property type="entry name" value="ABC_transpr_LolD-like"/>
</dbReference>
<accession>A0A3L7AVI5</accession>
<dbReference type="InterPro" id="IPR017871">
    <property type="entry name" value="ABC_transporter-like_CS"/>
</dbReference>
<dbReference type="Proteomes" id="UP000269438">
    <property type="component" value="Unassembled WGS sequence"/>
</dbReference>
<dbReference type="Pfam" id="PF00005">
    <property type="entry name" value="ABC_tran"/>
    <property type="match status" value="1"/>
</dbReference>
<comment type="caution">
    <text evidence="6">The sequence shown here is derived from an EMBL/GenBank/DDBJ whole genome shotgun (WGS) entry which is preliminary data.</text>
</comment>
<evidence type="ECO:0000256" key="3">
    <source>
        <dbReference type="ARBA" id="ARBA00022840"/>
    </source>
</evidence>
<dbReference type="GO" id="GO:0022857">
    <property type="term" value="F:transmembrane transporter activity"/>
    <property type="evidence" value="ECO:0007669"/>
    <property type="project" value="TreeGrafter"/>
</dbReference>
<dbReference type="PROSITE" id="PS00211">
    <property type="entry name" value="ABC_TRANSPORTER_1"/>
    <property type="match status" value="1"/>
</dbReference>
<evidence type="ECO:0000313" key="5">
    <source>
        <dbReference type="EMBL" id="RLP80758.1"/>
    </source>
</evidence>
<name>A0A3L7AVI5_9MICO</name>
<dbReference type="Gene3D" id="3.40.50.300">
    <property type="entry name" value="P-loop containing nucleotide triphosphate hydrolases"/>
    <property type="match status" value="1"/>
</dbReference>
<gene>
    <name evidence="6" type="ORF">D9V34_00635</name>
    <name evidence="5" type="ORF">D9V34_12930</name>
</gene>
<keyword evidence="2" id="KW-0547">Nucleotide-binding</keyword>
<reference evidence="6 7" key="1">
    <citation type="submission" date="2018-10" db="EMBL/GenBank/DDBJ databases">
        <authorList>
            <person name="Li J."/>
        </authorList>
    </citation>
    <scope>NUCLEOTIDE SEQUENCE [LARGE SCALE GENOMIC DNA]</scope>
    <source>
        <strain evidence="6 7">JCM 11654</strain>
    </source>
</reference>
<dbReference type="PANTHER" id="PTHR24220">
    <property type="entry name" value="IMPORT ATP-BINDING PROTEIN"/>
    <property type="match status" value="1"/>
</dbReference>
<dbReference type="InterPro" id="IPR027417">
    <property type="entry name" value="P-loop_NTPase"/>
</dbReference>
<evidence type="ECO:0000313" key="7">
    <source>
        <dbReference type="Proteomes" id="UP000269438"/>
    </source>
</evidence>
<dbReference type="AlphaFoldDB" id="A0A3L7AVI5"/>
<dbReference type="SMART" id="SM00382">
    <property type="entry name" value="AAA"/>
    <property type="match status" value="1"/>
</dbReference>
<proteinExistence type="inferred from homology"/>
<dbReference type="PROSITE" id="PS50893">
    <property type="entry name" value="ABC_TRANSPORTER_2"/>
    <property type="match status" value="1"/>
</dbReference>
<comment type="similarity">
    <text evidence="1">Belongs to the ABC transporter superfamily.</text>
</comment>
<dbReference type="PANTHER" id="PTHR24220:SF689">
    <property type="entry name" value="LIPOPROTEIN-RELEASING SYSTEM ATP-BINDING PROTEIN LOLD"/>
    <property type="match status" value="1"/>
</dbReference>
<evidence type="ECO:0000256" key="1">
    <source>
        <dbReference type="ARBA" id="ARBA00005417"/>
    </source>
</evidence>
<dbReference type="GO" id="GO:0005524">
    <property type="term" value="F:ATP binding"/>
    <property type="evidence" value="ECO:0007669"/>
    <property type="project" value="UniProtKB-KW"/>
</dbReference>